<dbReference type="RefSeq" id="WP_245794533.1">
    <property type="nucleotide sequence ID" value="NZ_FQVX01000002.1"/>
</dbReference>
<organism evidence="2 3">
    <name type="scientific">Geodermatophilus nigrescens</name>
    <dbReference type="NCBI Taxonomy" id="1070870"/>
    <lineage>
        <taxon>Bacteria</taxon>
        <taxon>Bacillati</taxon>
        <taxon>Actinomycetota</taxon>
        <taxon>Actinomycetes</taxon>
        <taxon>Geodermatophilales</taxon>
        <taxon>Geodermatophilaceae</taxon>
        <taxon>Geodermatophilus</taxon>
    </lineage>
</organism>
<gene>
    <name evidence="2" type="ORF">SAMN05444351_2322</name>
</gene>
<evidence type="ECO:0008006" key="4">
    <source>
        <dbReference type="Google" id="ProtNLM"/>
    </source>
</evidence>
<dbReference type="AlphaFoldDB" id="A0A1M5J2I2"/>
<feature type="compositionally biased region" description="Low complexity" evidence="1">
    <location>
        <begin position="113"/>
        <end position="129"/>
    </location>
</feature>
<feature type="region of interest" description="Disordered" evidence="1">
    <location>
        <begin position="101"/>
        <end position="129"/>
    </location>
</feature>
<keyword evidence="3" id="KW-1185">Reference proteome</keyword>
<reference evidence="2 3" key="1">
    <citation type="submission" date="2016-11" db="EMBL/GenBank/DDBJ databases">
        <authorList>
            <person name="Jaros S."/>
            <person name="Januszkiewicz K."/>
            <person name="Wedrychowicz H."/>
        </authorList>
    </citation>
    <scope>NUCLEOTIDE SEQUENCE [LARGE SCALE GENOMIC DNA]</scope>
    <source>
        <strain evidence="2 3">DSM 45408</strain>
    </source>
</reference>
<dbReference type="STRING" id="1070870.SAMN05444351_2322"/>
<accession>A0A1M5J2I2</accession>
<name>A0A1M5J2I2_9ACTN</name>
<proteinExistence type="predicted"/>
<evidence type="ECO:0000313" key="3">
    <source>
        <dbReference type="Proteomes" id="UP000184471"/>
    </source>
</evidence>
<dbReference type="Proteomes" id="UP000184471">
    <property type="component" value="Unassembled WGS sequence"/>
</dbReference>
<sequence length="129" mass="14637">MTRAEPVGGARREALLARYRELVLHELPRRAREGRWVVTNDHCFGRIVLDHAVGGRWYDVLDRRRSPAFAQLSDDQLAGAVAMAERVLAEGDPLLRELDARSLAWRGKPPKTPTKTTPRTTTPRTTTRR</sequence>
<protein>
    <recommendedName>
        <fullName evidence="4">GCN5-related N-acetyltransferase</fullName>
    </recommendedName>
</protein>
<dbReference type="EMBL" id="FQVX01000002">
    <property type="protein sequence ID" value="SHG34742.1"/>
    <property type="molecule type" value="Genomic_DNA"/>
</dbReference>
<evidence type="ECO:0000313" key="2">
    <source>
        <dbReference type="EMBL" id="SHG34742.1"/>
    </source>
</evidence>
<evidence type="ECO:0000256" key="1">
    <source>
        <dbReference type="SAM" id="MobiDB-lite"/>
    </source>
</evidence>